<feature type="domain" description="Pyridine nucleotide-disulphide oxidoreductase dimerisation" evidence="12">
    <location>
        <begin position="348"/>
        <end position="457"/>
    </location>
</feature>
<keyword evidence="2 11" id="KW-0285">Flavoprotein</keyword>
<evidence type="ECO:0000259" key="12">
    <source>
        <dbReference type="Pfam" id="PF02852"/>
    </source>
</evidence>
<evidence type="ECO:0000256" key="2">
    <source>
        <dbReference type="ARBA" id="ARBA00022630"/>
    </source>
</evidence>
<organism evidence="14 15">
    <name type="scientific">Ilumatobacter fluminis</name>
    <dbReference type="NCBI Taxonomy" id="467091"/>
    <lineage>
        <taxon>Bacteria</taxon>
        <taxon>Bacillati</taxon>
        <taxon>Actinomycetota</taxon>
        <taxon>Acidimicrobiia</taxon>
        <taxon>Acidimicrobiales</taxon>
        <taxon>Ilumatobacteraceae</taxon>
        <taxon>Ilumatobacter</taxon>
    </lineage>
</organism>
<evidence type="ECO:0000256" key="3">
    <source>
        <dbReference type="ARBA" id="ARBA00022827"/>
    </source>
</evidence>
<dbReference type="Pfam" id="PF07992">
    <property type="entry name" value="Pyr_redox_2"/>
    <property type="match status" value="1"/>
</dbReference>
<dbReference type="PIRSF" id="PIRSF000350">
    <property type="entry name" value="Mercury_reductase_MerA"/>
    <property type="match status" value="1"/>
</dbReference>
<keyword evidence="9" id="KW-0520">NAD</keyword>
<evidence type="ECO:0000256" key="7">
    <source>
        <dbReference type="ARBA" id="ARBA00023284"/>
    </source>
</evidence>
<dbReference type="Proteomes" id="UP000294558">
    <property type="component" value="Unassembled WGS sequence"/>
</dbReference>
<dbReference type="InterPro" id="IPR036188">
    <property type="entry name" value="FAD/NAD-bd_sf"/>
</dbReference>
<dbReference type="GO" id="GO:0016668">
    <property type="term" value="F:oxidoreductase activity, acting on a sulfur group of donors, NAD(P) as acceptor"/>
    <property type="evidence" value="ECO:0007669"/>
    <property type="project" value="InterPro"/>
</dbReference>
<dbReference type="InterPro" id="IPR004099">
    <property type="entry name" value="Pyr_nucl-diS_OxRdtase_dimer"/>
</dbReference>
<feature type="binding site" evidence="9">
    <location>
        <position position="271"/>
    </location>
    <ligand>
        <name>NAD(+)</name>
        <dbReference type="ChEBI" id="CHEBI:57540"/>
    </ligand>
</feature>
<comment type="similarity">
    <text evidence="1 11">Belongs to the class-I pyridine nucleotide-disulfide oxidoreductase family.</text>
</comment>
<evidence type="ECO:0000256" key="6">
    <source>
        <dbReference type="ARBA" id="ARBA00023157"/>
    </source>
</evidence>
<evidence type="ECO:0000259" key="13">
    <source>
        <dbReference type="Pfam" id="PF07992"/>
    </source>
</evidence>
<evidence type="ECO:0000256" key="11">
    <source>
        <dbReference type="RuleBase" id="RU003691"/>
    </source>
</evidence>
<proteinExistence type="inferred from homology"/>
<comment type="cofactor">
    <cofactor evidence="9">
        <name>FAD</name>
        <dbReference type="ChEBI" id="CHEBI:57692"/>
    </cofactor>
    <text evidence="9">Binds 1 FAD per subunit.</text>
</comment>
<dbReference type="InterPro" id="IPR016156">
    <property type="entry name" value="FAD/NAD-linked_Rdtase_dimer_sf"/>
</dbReference>
<evidence type="ECO:0000313" key="15">
    <source>
        <dbReference type="Proteomes" id="UP000294558"/>
    </source>
</evidence>
<gene>
    <name evidence="14" type="ORF">BDK89_2772</name>
</gene>
<dbReference type="PANTHER" id="PTHR43014:SF4">
    <property type="entry name" value="PYRIDINE NUCLEOTIDE-DISULFIDE OXIDOREDUCTASE RCLA-RELATED"/>
    <property type="match status" value="1"/>
</dbReference>
<feature type="binding site" evidence="9">
    <location>
        <position position="312"/>
    </location>
    <ligand>
        <name>FAD</name>
        <dbReference type="ChEBI" id="CHEBI:57692"/>
    </ligand>
</feature>
<accession>A0A4R7I0V3</accession>
<comment type="caution">
    <text evidence="14">The sequence shown here is derived from an EMBL/GenBank/DDBJ whole genome shotgun (WGS) entry which is preliminary data.</text>
</comment>
<feature type="binding site" evidence="9">
    <location>
        <begin position="147"/>
        <end position="149"/>
    </location>
    <ligand>
        <name>FAD</name>
        <dbReference type="ChEBI" id="CHEBI:57692"/>
    </ligand>
</feature>
<evidence type="ECO:0000256" key="5">
    <source>
        <dbReference type="ARBA" id="ARBA00023002"/>
    </source>
</evidence>
<keyword evidence="6" id="KW-1015">Disulfide bond</keyword>
<evidence type="ECO:0000256" key="10">
    <source>
        <dbReference type="PIRSR" id="PIRSR000350-4"/>
    </source>
</evidence>
<keyword evidence="7 11" id="KW-0676">Redox-active center</keyword>
<keyword evidence="4" id="KW-0521">NADP</keyword>
<dbReference type="EMBL" id="SOAU01000001">
    <property type="protein sequence ID" value="TDT17167.1"/>
    <property type="molecule type" value="Genomic_DNA"/>
</dbReference>
<dbReference type="AlphaFoldDB" id="A0A4R7I0V3"/>
<feature type="active site" description="Proton acceptor" evidence="8">
    <location>
        <position position="447"/>
    </location>
</feature>
<evidence type="ECO:0000313" key="14">
    <source>
        <dbReference type="EMBL" id="TDT17167.1"/>
    </source>
</evidence>
<feature type="disulfide bond" description="Redox-active" evidence="10">
    <location>
        <begin position="49"/>
        <end position="54"/>
    </location>
</feature>
<dbReference type="NCBIfam" id="NF005884">
    <property type="entry name" value="PRK07846.1"/>
    <property type="match status" value="1"/>
</dbReference>
<evidence type="ECO:0000256" key="1">
    <source>
        <dbReference type="ARBA" id="ARBA00007532"/>
    </source>
</evidence>
<dbReference type="PRINTS" id="PR00411">
    <property type="entry name" value="PNDRDTASEI"/>
</dbReference>
<dbReference type="GO" id="GO:0003955">
    <property type="term" value="F:NAD(P)H dehydrogenase (quinone) activity"/>
    <property type="evidence" value="ECO:0007669"/>
    <property type="project" value="TreeGrafter"/>
</dbReference>
<keyword evidence="3 9" id="KW-0274">FAD</keyword>
<evidence type="ECO:0000256" key="9">
    <source>
        <dbReference type="PIRSR" id="PIRSR000350-3"/>
    </source>
</evidence>
<evidence type="ECO:0000256" key="4">
    <source>
        <dbReference type="ARBA" id="ARBA00022857"/>
    </source>
</evidence>
<protein>
    <submittedName>
        <fullName evidence="14">Mycothione reductase</fullName>
    </submittedName>
</protein>
<feature type="binding site" evidence="9">
    <location>
        <position position="58"/>
    </location>
    <ligand>
        <name>FAD</name>
        <dbReference type="ChEBI" id="CHEBI:57692"/>
    </ligand>
</feature>
<dbReference type="InterPro" id="IPR001100">
    <property type="entry name" value="Pyr_nuc-diS_OxRdtase"/>
</dbReference>
<reference evidence="14 15" key="1">
    <citation type="submission" date="2019-03" db="EMBL/GenBank/DDBJ databases">
        <title>Sequencing the genomes of 1000 actinobacteria strains.</title>
        <authorList>
            <person name="Klenk H.-P."/>
        </authorList>
    </citation>
    <scope>NUCLEOTIDE SEQUENCE [LARGE SCALE GENOMIC DNA]</scope>
    <source>
        <strain evidence="14 15">DSM 18936</strain>
    </source>
</reference>
<feature type="binding site" evidence="9">
    <location>
        <begin position="184"/>
        <end position="191"/>
    </location>
    <ligand>
        <name>NAD(+)</name>
        <dbReference type="ChEBI" id="CHEBI:57540"/>
    </ligand>
</feature>
<sequence length="465" mass="50539">MFTVLVPPIETDEQYDLIIIGSGSGNSIPEYLSDWNIALIERGTFGGTCLNVGCIPSKMFVMPADVALEAGHADRLGISLEYHGADWPAIRDRVFGRIDPISEGGRQYRDTGTENVTLYQATAQFVAPKVIDVEGVRMTADHILVATGSRPVVPPIPGLMETGFHTSDTIMRLDELPGRLGIIGGGFIAVEMGHVFAGLGSQVSVFNRSDVLLRHFDREIAERFTEVFSARPNVDVHLQHLPTKVERRGHEIVIHCAGEEIVVDQLLVATGREPNSDLVAAEEGGLSCHHHGTIEVDEHLRTRVEGVWAIGDVANSWQLKHVANHEATVAFWNIAHPDDLKRVDYKAVPSAVFSNPQVATVGLTEEQARAEGRDVVIGRRDYGGTAYGWALVDDTSFAKVVVDAATGLIVGAHIIGPQAASLIQPLIQAMQFDQTAADIANEPYWIHPALTEVVENALLEAVEQL</sequence>
<dbReference type="Gene3D" id="3.30.390.30">
    <property type="match status" value="1"/>
</dbReference>
<dbReference type="PROSITE" id="PS00076">
    <property type="entry name" value="PYRIDINE_REDOX_1"/>
    <property type="match status" value="1"/>
</dbReference>
<dbReference type="GO" id="GO:0050660">
    <property type="term" value="F:flavin adenine dinucleotide binding"/>
    <property type="evidence" value="ECO:0007669"/>
    <property type="project" value="TreeGrafter"/>
</dbReference>
<dbReference type="SUPFAM" id="SSF51905">
    <property type="entry name" value="FAD/NAD(P)-binding domain"/>
    <property type="match status" value="1"/>
</dbReference>
<feature type="domain" description="FAD/NAD(P)-binding" evidence="13">
    <location>
        <begin position="15"/>
        <end position="327"/>
    </location>
</feature>
<dbReference type="SUPFAM" id="SSF55424">
    <property type="entry name" value="FAD/NAD-linked reductases, dimerisation (C-terminal) domain"/>
    <property type="match status" value="1"/>
</dbReference>
<dbReference type="Gene3D" id="3.50.50.60">
    <property type="entry name" value="FAD/NAD(P)-binding domain"/>
    <property type="match status" value="2"/>
</dbReference>
<keyword evidence="9" id="KW-0547">Nucleotide-binding</keyword>
<dbReference type="Pfam" id="PF02852">
    <property type="entry name" value="Pyr_redox_dim"/>
    <property type="match status" value="1"/>
</dbReference>
<dbReference type="PRINTS" id="PR00368">
    <property type="entry name" value="FADPNR"/>
</dbReference>
<dbReference type="InterPro" id="IPR012999">
    <property type="entry name" value="Pyr_OxRdtase_I_AS"/>
</dbReference>
<dbReference type="InterPro" id="IPR023753">
    <property type="entry name" value="FAD/NAD-binding_dom"/>
</dbReference>
<keyword evidence="15" id="KW-1185">Reference proteome</keyword>
<dbReference type="PANTHER" id="PTHR43014">
    <property type="entry name" value="MERCURIC REDUCTASE"/>
    <property type="match status" value="1"/>
</dbReference>
<name>A0A4R7I0V3_9ACTN</name>
<keyword evidence="5 11" id="KW-0560">Oxidoreductase</keyword>
<evidence type="ECO:0000256" key="8">
    <source>
        <dbReference type="PIRSR" id="PIRSR000350-2"/>
    </source>
</evidence>